<sequence>MSDNTDSNDTSMNTVSGDKKVHGTVAEFTTVDSLMDACRKVRDAGYQKTDAFTPFPVHGIDKALGIKPTILPWIVLVCGLTGTAVALTMQIWMNAIDYPYIISGKPYISLPAFIPVAFELTILFASFGTFFGMWILNGLPKFSNPVFTDPRFDRVTDDRFFLYIDAKDPKYNQAGVEKLFGEFGSDYIQSVVEDDSEKKIPGFMYKVWIAVAAVSIIPLLIGLKMRVTNSDQPRFHIFFDMDFSPSKDAQQNTTLFADTRAMRPDVPGTVARGQHDVNFRTGIDMDAMASIDGVRAERLVRMLDDDQPESASESEESAPETTKSVMDTTPWLTDNPVDVSEETLLRGKQQFGIYCSVCHGLNGGGNGLVNRRAQRILAATWVPPSKLHDASLHADVYPDGKLFSTISNGIRKMPGYSAQIKAEDRWAIVAYVRALQRSQDASIDLVPKDQLEKIKKQQAEVEAALKAEADKANAGAESAEEETDADTSDAETSEDAKDESA</sequence>
<name>A0A5B1CMX0_9BACT</name>
<dbReference type="Proteomes" id="UP000322699">
    <property type="component" value="Unassembled WGS sequence"/>
</dbReference>
<organism evidence="8 9">
    <name type="scientific">Rubripirellula obstinata</name>
    <dbReference type="NCBI Taxonomy" id="406547"/>
    <lineage>
        <taxon>Bacteria</taxon>
        <taxon>Pseudomonadati</taxon>
        <taxon>Planctomycetota</taxon>
        <taxon>Planctomycetia</taxon>
        <taxon>Pirellulales</taxon>
        <taxon>Pirellulaceae</taxon>
        <taxon>Rubripirellula</taxon>
    </lineage>
</organism>
<keyword evidence="6" id="KW-0472">Membrane</keyword>
<feature type="transmembrane region" description="Helical" evidence="6">
    <location>
        <begin position="203"/>
        <end position="223"/>
    </location>
</feature>
<feature type="transmembrane region" description="Helical" evidence="6">
    <location>
        <begin position="70"/>
        <end position="92"/>
    </location>
</feature>
<evidence type="ECO:0000256" key="3">
    <source>
        <dbReference type="ARBA" id="ARBA00023004"/>
    </source>
</evidence>
<dbReference type="AlphaFoldDB" id="A0A5B1CMX0"/>
<dbReference type="PANTHER" id="PTHR40394">
    <property type="entry name" value="LIPOPROTEIN-RELATED"/>
    <property type="match status" value="1"/>
</dbReference>
<dbReference type="Pfam" id="PF11821">
    <property type="entry name" value="ActD"/>
    <property type="match status" value="1"/>
</dbReference>
<accession>A0A5B1CMX0</accession>
<feature type="compositionally biased region" description="Polar residues" evidence="5">
    <location>
        <begin position="321"/>
        <end position="332"/>
    </location>
</feature>
<evidence type="ECO:0000259" key="7">
    <source>
        <dbReference type="PROSITE" id="PS51007"/>
    </source>
</evidence>
<evidence type="ECO:0000313" key="9">
    <source>
        <dbReference type="Proteomes" id="UP000322699"/>
    </source>
</evidence>
<evidence type="ECO:0000256" key="1">
    <source>
        <dbReference type="ARBA" id="ARBA00022617"/>
    </source>
</evidence>
<keyword evidence="1 4" id="KW-0349">Heme</keyword>
<feature type="domain" description="Cytochrome c" evidence="7">
    <location>
        <begin position="342"/>
        <end position="436"/>
    </location>
</feature>
<evidence type="ECO:0000256" key="6">
    <source>
        <dbReference type="SAM" id="Phobius"/>
    </source>
</evidence>
<dbReference type="EMBL" id="VRLW01000001">
    <property type="protein sequence ID" value="KAA1261255.1"/>
    <property type="molecule type" value="Genomic_DNA"/>
</dbReference>
<protein>
    <submittedName>
        <fullName evidence="8">Cytochrome c</fullName>
    </submittedName>
</protein>
<evidence type="ECO:0000256" key="2">
    <source>
        <dbReference type="ARBA" id="ARBA00022723"/>
    </source>
</evidence>
<dbReference type="GO" id="GO:0020037">
    <property type="term" value="F:heme binding"/>
    <property type="evidence" value="ECO:0007669"/>
    <property type="project" value="InterPro"/>
</dbReference>
<proteinExistence type="predicted"/>
<feature type="transmembrane region" description="Helical" evidence="6">
    <location>
        <begin position="112"/>
        <end position="136"/>
    </location>
</feature>
<dbReference type="PANTHER" id="PTHR40394:SF2">
    <property type="entry name" value="QUINOL:CYTOCHROME C OXIDOREDUCTASE MEMBRANE PROTEIN"/>
    <property type="match status" value="1"/>
</dbReference>
<dbReference type="Gene3D" id="1.10.760.10">
    <property type="entry name" value="Cytochrome c-like domain"/>
    <property type="match status" value="1"/>
</dbReference>
<dbReference type="SUPFAM" id="SSF46626">
    <property type="entry name" value="Cytochrome c"/>
    <property type="match status" value="1"/>
</dbReference>
<dbReference type="GO" id="GO:0009055">
    <property type="term" value="F:electron transfer activity"/>
    <property type="evidence" value="ECO:0007669"/>
    <property type="project" value="InterPro"/>
</dbReference>
<dbReference type="InterPro" id="IPR009056">
    <property type="entry name" value="Cyt_c-like_dom"/>
</dbReference>
<dbReference type="InterPro" id="IPR021776">
    <property type="entry name" value="ActD"/>
</dbReference>
<keyword evidence="3 4" id="KW-0408">Iron</keyword>
<keyword evidence="9" id="KW-1185">Reference proteome</keyword>
<comment type="caution">
    <text evidence="8">The sequence shown here is derived from an EMBL/GenBank/DDBJ whole genome shotgun (WGS) entry which is preliminary data.</text>
</comment>
<dbReference type="Pfam" id="PF13442">
    <property type="entry name" value="Cytochrome_CBB3"/>
    <property type="match status" value="1"/>
</dbReference>
<evidence type="ECO:0000313" key="8">
    <source>
        <dbReference type="EMBL" id="KAA1261255.1"/>
    </source>
</evidence>
<keyword evidence="2 4" id="KW-0479">Metal-binding</keyword>
<dbReference type="InterPro" id="IPR036909">
    <property type="entry name" value="Cyt_c-like_dom_sf"/>
</dbReference>
<evidence type="ECO:0000256" key="4">
    <source>
        <dbReference type="PROSITE-ProRule" id="PRU00433"/>
    </source>
</evidence>
<dbReference type="GO" id="GO:0046872">
    <property type="term" value="F:metal ion binding"/>
    <property type="evidence" value="ECO:0007669"/>
    <property type="project" value="UniProtKB-KW"/>
</dbReference>
<keyword evidence="6" id="KW-1133">Transmembrane helix</keyword>
<dbReference type="PROSITE" id="PS51007">
    <property type="entry name" value="CYTC"/>
    <property type="match status" value="1"/>
</dbReference>
<feature type="region of interest" description="Disordered" evidence="5">
    <location>
        <begin position="305"/>
        <end position="333"/>
    </location>
</feature>
<feature type="compositionally biased region" description="Acidic residues" evidence="5">
    <location>
        <begin position="478"/>
        <end position="493"/>
    </location>
</feature>
<reference evidence="8 9" key="1">
    <citation type="submission" date="2019-08" db="EMBL/GenBank/DDBJ databases">
        <title>Deep-cultivation of Planctomycetes and their phenomic and genomic characterization uncovers novel biology.</title>
        <authorList>
            <person name="Wiegand S."/>
            <person name="Jogler M."/>
            <person name="Boedeker C."/>
            <person name="Pinto D."/>
            <person name="Vollmers J."/>
            <person name="Rivas-Marin E."/>
            <person name="Kohn T."/>
            <person name="Peeters S.H."/>
            <person name="Heuer A."/>
            <person name="Rast P."/>
            <person name="Oberbeckmann S."/>
            <person name="Bunk B."/>
            <person name="Jeske O."/>
            <person name="Meyerdierks A."/>
            <person name="Storesund J.E."/>
            <person name="Kallscheuer N."/>
            <person name="Luecker S."/>
            <person name="Lage O.M."/>
            <person name="Pohl T."/>
            <person name="Merkel B.J."/>
            <person name="Hornburger P."/>
            <person name="Mueller R.-W."/>
            <person name="Bruemmer F."/>
            <person name="Labrenz M."/>
            <person name="Spormann A.M."/>
            <person name="Op Den Camp H."/>
            <person name="Overmann J."/>
            <person name="Amann R."/>
            <person name="Jetten M.S.M."/>
            <person name="Mascher T."/>
            <person name="Medema M.H."/>
            <person name="Devos D.P."/>
            <person name="Kaster A.-K."/>
            <person name="Ovreas L."/>
            <person name="Rohde M."/>
            <person name="Galperin M.Y."/>
            <person name="Jogler C."/>
        </authorList>
    </citation>
    <scope>NUCLEOTIDE SEQUENCE [LARGE SCALE GENOMIC DNA]</scope>
    <source>
        <strain evidence="8 9">LF1</strain>
    </source>
</reference>
<feature type="region of interest" description="Disordered" evidence="5">
    <location>
        <begin position="465"/>
        <end position="501"/>
    </location>
</feature>
<gene>
    <name evidence="8" type="ORF">LF1_38010</name>
</gene>
<evidence type="ECO:0000256" key="5">
    <source>
        <dbReference type="SAM" id="MobiDB-lite"/>
    </source>
</evidence>
<dbReference type="RefSeq" id="WP_235033377.1">
    <property type="nucleotide sequence ID" value="NZ_LWSK01000047.1"/>
</dbReference>
<feature type="compositionally biased region" description="Acidic residues" evidence="5">
    <location>
        <begin position="305"/>
        <end position="318"/>
    </location>
</feature>
<keyword evidence="6" id="KW-0812">Transmembrane</keyword>